<dbReference type="PROSITE" id="PS51257">
    <property type="entry name" value="PROKAR_LIPOPROTEIN"/>
    <property type="match status" value="1"/>
</dbReference>
<dbReference type="SUPFAM" id="SSF52833">
    <property type="entry name" value="Thioredoxin-like"/>
    <property type="match status" value="1"/>
</dbReference>
<comment type="subcellular location">
    <subcellularLocation>
        <location evidence="1">Cell envelope</location>
    </subcellularLocation>
</comment>
<evidence type="ECO:0000256" key="3">
    <source>
        <dbReference type="ARBA" id="ARBA00023157"/>
    </source>
</evidence>
<dbReference type="InterPro" id="IPR013766">
    <property type="entry name" value="Thioredoxin_domain"/>
</dbReference>
<dbReference type="GO" id="GO:0030313">
    <property type="term" value="C:cell envelope"/>
    <property type="evidence" value="ECO:0007669"/>
    <property type="project" value="UniProtKB-SubCell"/>
</dbReference>
<dbReference type="EMBL" id="VAJM01000006">
    <property type="protein sequence ID" value="TLM91731.1"/>
    <property type="molecule type" value="Genomic_DNA"/>
</dbReference>
<evidence type="ECO:0000313" key="7">
    <source>
        <dbReference type="Proteomes" id="UP000305517"/>
    </source>
</evidence>
<dbReference type="InterPro" id="IPR050553">
    <property type="entry name" value="Thioredoxin_ResA/DsbE_sf"/>
</dbReference>
<keyword evidence="7" id="KW-1185">Reference proteome</keyword>
<protein>
    <submittedName>
        <fullName evidence="6">TlpA family protein disulfide reductase</fullName>
    </submittedName>
</protein>
<feature type="domain" description="Thioredoxin" evidence="5">
    <location>
        <begin position="264"/>
        <end position="402"/>
    </location>
</feature>
<reference evidence="6 7" key="1">
    <citation type="submission" date="2019-05" db="EMBL/GenBank/DDBJ databases">
        <title>Hymenobacter edaphi sp. nov., isolated from abandoned arsenic-contaminated farmland soil.</title>
        <authorList>
            <person name="Nie L."/>
        </authorList>
    </citation>
    <scope>NUCLEOTIDE SEQUENCE [LARGE SCALE GENOMIC DNA]</scope>
    <source>
        <strain evidence="6 7">1-3-3-8</strain>
    </source>
</reference>
<sequence>MIRNTIWLLLGLGSAGCVPLGAQEPGYVLRQARSDFPPVTPVYLVDQLPGQPAARLDSAWVGPDSSFVLQGRVPEPGVYQLMAGWKACPSCPTWLTPYTPVPLANGDTVEVGRVERYQPHSYVPLRGTPAAAAWMEYQRLQARHQANVQRRHEQLLGPAETVSYSSGYGETVYRRPSDERLATWLIEREQLHTAWRRQLAAHLQRRRQEQPREYLGPYLALRELIIDPGQYAFLLEISQQLRRQQPEARVSRELLRRLRAVQQTVPGKQAPNFSLPDTNGRDLRLADFRGRYVLLSFWDPADPYNASQWAGLRGLHQHFASRGLRFVHVSVGEFGSSAYRAALPGHHAAMLAGQRSPVAGAYGLGTFPLPHTVLIGPDGRILARGLQGWVLGQKIAEYIPLD</sequence>
<keyword evidence="3" id="KW-1015">Disulfide bond</keyword>
<evidence type="ECO:0000313" key="6">
    <source>
        <dbReference type="EMBL" id="TLM91731.1"/>
    </source>
</evidence>
<evidence type="ECO:0000259" key="5">
    <source>
        <dbReference type="PROSITE" id="PS51352"/>
    </source>
</evidence>
<dbReference type="InterPro" id="IPR036249">
    <property type="entry name" value="Thioredoxin-like_sf"/>
</dbReference>
<evidence type="ECO:0000256" key="2">
    <source>
        <dbReference type="ARBA" id="ARBA00022748"/>
    </source>
</evidence>
<dbReference type="PANTHER" id="PTHR42852">
    <property type="entry name" value="THIOL:DISULFIDE INTERCHANGE PROTEIN DSBE"/>
    <property type="match status" value="1"/>
</dbReference>
<organism evidence="6 7">
    <name type="scientific">Hymenobacter jeollabukensis</name>
    <dbReference type="NCBI Taxonomy" id="2025313"/>
    <lineage>
        <taxon>Bacteria</taxon>
        <taxon>Pseudomonadati</taxon>
        <taxon>Bacteroidota</taxon>
        <taxon>Cytophagia</taxon>
        <taxon>Cytophagales</taxon>
        <taxon>Hymenobacteraceae</taxon>
        <taxon>Hymenobacter</taxon>
    </lineage>
</organism>
<dbReference type="OrthoDB" id="6399635at2"/>
<dbReference type="PROSITE" id="PS51352">
    <property type="entry name" value="THIOREDOXIN_2"/>
    <property type="match status" value="1"/>
</dbReference>
<gene>
    <name evidence="6" type="ORF">FDY95_14310</name>
</gene>
<dbReference type="GO" id="GO:0017004">
    <property type="term" value="P:cytochrome complex assembly"/>
    <property type="evidence" value="ECO:0007669"/>
    <property type="project" value="UniProtKB-KW"/>
</dbReference>
<keyword evidence="4" id="KW-0676">Redox-active center</keyword>
<comment type="caution">
    <text evidence="6">The sequence shown here is derived from an EMBL/GenBank/DDBJ whole genome shotgun (WGS) entry which is preliminary data.</text>
</comment>
<dbReference type="InterPro" id="IPR000866">
    <property type="entry name" value="AhpC/TSA"/>
</dbReference>
<proteinExistence type="predicted"/>
<name>A0A5R8WPU1_9BACT</name>
<dbReference type="Pfam" id="PF00578">
    <property type="entry name" value="AhpC-TSA"/>
    <property type="match status" value="1"/>
</dbReference>
<dbReference type="Proteomes" id="UP000305517">
    <property type="component" value="Unassembled WGS sequence"/>
</dbReference>
<dbReference type="PANTHER" id="PTHR42852:SF6">
    <property type="entry name" value="THIOL:DISULFIDE INTERCHANGE PROTEIN DSBE"/>
    <property type="match status" value="1"/>
</dbReference>
<dbReference type="AlphaFoldDB" id="A0A5R8WPU1"/>
<dbReference type="Gene3D" id="3.40.30.10">
    <property type="entry name" value="Glutaredoxin"/>
    <property type="match status" value="1"/>
</dbReference>
<keyword evidence="2" id="KW-0201">Cytochrome c-type biogenesis</keyword>
<dbReference type="GO" id="GO:0016209">
    <property type="term" value="F:antioxidant activity"/>
    <property type="evidence" value="ECO:0007669"/>
    <property type="project" value="InterPro"/>
</dbReference>
<evidence type="ECO:0000256" key="4">
    <source>
        <dbReference type="ARBA" id="ARBA00023284"/>
    </source>
</evidence>
<evidence type="ECO:0000256" key="1">
    <source>
        <dbReference type="ARBA" id="ARBA00004196"/>
    </source>
</evidence>
<dbReference type="GO" id="GO:0016491">
    <property type="term" value="F:oxidoreductase activity"/>
    <property type="evidence" value="ECO:0007669"/>
    <property type="project" value="InterPro"/>
</dbReference>
<accession>A0A5R8WPU1</accession>
<dbReference type="CDD" id="cd02966">
    <property type="entry name" value="TlpA_like_family"/>
    <property type="match status" value="1"/>
</dbReference>